<dbReference type="Gene3D" id="3.90.70.10">
    <property type="entry name" value="Cysteine proteinases"/>
    <property type="match status" value="1"/>
</dbReference>
<sequence>MNLILPVKHIKQQFNWDCGVTCLRMLIDYYHLDSSLFDRLLDSYECNQSTWTIDLLHLLHQSGIDAILHTITIGCSSSYDNVPYYETLIRKDRERVDKLFLSE</sequence>
<evidence type="ECO:0008006" key="4">
    <source>
        <dbReference type="Google" id="ProtNLM"/>
    </source>
</evidence>
<protein>
    <recommendedName>
        <fullName evidence="4">Guanylyl cyclase</fullName>
    </recommendedName>
</protein>
<dbReference type="EMBL" id="CAJOBJ010370178">
    <property type="protein sequence ID" value="CAF5223038.1"/>
    <property type="molecule type" value="Genomic_DNA"/>
</dbReference>
<proteinExistence type="predicted"/>
<dbReference type="Proteomes" id="UP000681720">
    <property type="component" value="Unassembled WGS sequence"/>
</dbReference>
<reference evidence="1" key="1">
    <citation type="submission" date="2021-02" db="EMBL/GenBank/DDBJ databases">
        <authorList>
            <person name="Nowell W R."/>
        </authorList>
    </citation>
    <scope>NUCLEOTIDE SEQUENCE</scope>
</reference>
<accession>A0A8S3F2V7</accession>
<evidence type="ECO:0000313" key="3">
    <source>
        <dbReference type="Proteomes" id="UP000681967"/>
    </source>
</evidence>
<feature type="non-terminal residue" evidence="1">
    <location>
        <position position="103"/>
    </location>
</feature>
<dbReference type="PANTHER" id="PTHR31400">
    <property type="entry name" value="GUANYLYL CYCLASE DOMAIN CONTAINING PROTEIN 1 GUCD1"/>
    <property type="match status" value="1"/>
</dbReference>
<dbReference type="Pfam" id="PF09778">
    <property type="entry name" value="Guanylate_cyc_2"/>
    <property type="match status" value="1"/>
</dbReference>
<organism evidence="1 3">
    <name type="scientific">Rotaria magnacalcarata</name>
    <dbReference type="NCBI Taxonomy" id="392030"/>
    <lineage>
        <taxon>Eukaryota</taxon>
        <taxon>Metazoa</taxon>
        <taxon>Spiralia</taxon>
        <taxon>Gnathifera</taxon>
        <taxon>Rotifera</taxon>
        <taxon>Eurotatoria</taxon>
        <taxon>Bdelloidea</taxon>
        <taxon>Philodinida</taxon>
        <taxon>Philodinidae</taxon>
        <taxon>Rotaria</taxon>
    </lineage>
</organism>
<evidence type="ECO:0000313" key="1">
    <source>
        <dbReference type="EMBL" id="CAF5101143.1"/>
    </source>
</evidence>
<dbReference type="EMBL" id="CAJOBH010238709">
    <property type="protein sequence ID" value="CAF5101143.1"/>
    <property type="molecule type" value="Genomic_DNA"/>
</dbReference>
<dbReference type="InterPro" id="IPR018616">
    <property type="entry name" value="GUCD1"/>
</dbReference>
<name>A0A8S3F2V7_9BILA</name>
<dbReference type="Proteomes" id="UP000681967">
    <property type="component" value="Unassembled WGS sequence"/>
</dbReference>
<dbReference type="AlphaFoldDB" id="A0A8S3F2V7"/>
<evidence type="ECO:0000313" key="2">
    <source>
        <dbReference type="EMBL" id="CAF5223038.1"/>
    </source>
</evidence>
<dbReference type="PANTHER" id="PTHR31400:SF1">
    <property type="entry name" value="PROTEIN GUCD1"/>
    <property type="match status" value="1"/>
</dbReference>
<comment type="caution">
    <text evidence="1">The sequence shown here is derived from an EMBL/GenBank/DDBJ whole genome shotgun (WGS) entry which is preliminary data.</text>
</comment>
<gene>
    <name evidence="1" type="ORF">BYL167_LOCUS64382</name>
    <name evidence="2" type="ORF">GIL414_LOCUS85380</name>
</gene>